<feature type="domain" description="Aldehyde dehydrogenase" evidence="8">
    <location>
        <begin position="24"/>
        <end position="475"/>
    </location>
</feature>
<dbReference type="AlphaFoldDB" id="R4Z2R7"/>
<evidence type="ECO:0000256" key="3">
    <source>
        <dbReference type="PIRNR" id="PIRNR036492"/>
    </source>
</evidence>
<protein>
    <recommendedName>
        <fullName evidence="3">Aldehyde dehydrogenase</fullName>
    </recommendedName>
</protein>
<dbReference type="Proteomes" id="UP000018291">
    <property type="component" value="Unassembled WGS sequence"/>
</dbReference>
<dbReference type="InterPro" id="IPR016162">
    <property type="entry name" value="Ald_DH_N"/>
</dbReference>
<organism evidence="9 10">
    <name type="scientific">Candidatus Neomicrothrix parvicella RN1</name>
    <dbReference type="NCBI Taxonomy" id="1229780"/>
    <lineage>
        <taxon>Bacteria</taxon>
        <taxon>Bacillati</taxon>
        <taxon>Actinomycetota</taxon>
        <taxon>Acidimicrobiia</taxon>
        <taxon>Acidimicrobiales</taxon>
        <taxon>Microthrixaceae</taxon>
        <taxon>Candidatus Neomicrothrix</taxon>
    </lineage>
</organism>
<dbReference type="Pfam" id="PF00171">
    <property type="entry name" value="Aldedh"/>
    <property type="match status" value="1"/>
</dbReference>
<sequence>MSITETSTTGQASAVSSATQSASPGETFDVLNPGSGEVVNTYPAAGPDEVRAVVERARLAAAWWRAQGTAGRTRVLKRWRSHLVNHADHLIDVVHNETGKPRGDAQLEVVLAVEHLAWATKHAPKVMKRRSVFPGLLMSNMAATLEYQPLGVIGVIGPWNYPVFTPMGSIAYALAAGNAVVFKPSEYTPGVGHWLSNSFAAACAQPVLQCVTGMGATGAALVDAKVDKIAFTGSTATGKRIMAAAAEHLTPVLMECGGKDAMLVDADADLEAAADAATWGAMSNAGQTCVGVERVYVHGDVYDEFVDRVVDKASALTVGSGDDAQIGPITMPKQIGIIAGHISDALDKGGRALLGGPGAVGERVVGPTVLVDVPDDSLAMTEETFGPTIVITRVASMDEAIERTNNSAFGLGSTVFSKARGAELAARIRSGMTAVNSVISFAAIAALPFGGIGDSGFGRIHGADGIREFTRAKSVARQRFAAPLALTSFDRTKKTDELVGKAIKLLHGRAG</sequence>
<gene>
    <name evidence="9" type="ORF">BN381_250074</name>
</gene>
<dbReference type="PANTHER" id="PTHR11699">
    <property type="entry name" value="ALDEHYDE DEHYDROGENASE-RELATED"/>
    <property type="match status" value="1"/>
</dbReference>
<feature type="active site" evidence="4">
    <location>
        <position position="289"/>
    </location>
</feature>
<evidence type="ECO:0000256" key="4">
    <source>
        <dbReference type="PIRSR" id="PIRSR036492-1"/>
    </source>
</evidence>
<dbReference type="Gene3D" id="3.40.605.10">
    <property type="entry name" value="Aldehyde Dehydrogenase, Chain A, domain 1"/>
    <property type="match status" value="1"/>
</dbReference>
<evidence type="ECO:0000256" key="2">
    <source>
        <dbReference type="ARBA" id="ARBA00023002"/>
    </source>
</evidence>
<keyword evidence="10" id="KW-1185">Reference proteome</keyword>
<dbReference type="CDD" id="cd07099">
    <property type="entry name" value="ALDH_DDALDH"/>
    <property type="match status" value="1"/>
</dbReference>
<evidence type="ECO:0000259" key="8">
    <source>
        <dbReference type="Pfam" id="PF00171"/>
    </source>
</evidence>
<dbReference type="EMBL" id="CANL01000018">
    <property type="protein sequence ID" value="CCM63581.1"/>
    <property type="molecule type" value="Genomic_DNA"/>
</dbReference>
<dbReference type="HOGENOM" id="CLU_005391_1_0_11"/>
<evidence type="ECO:0000313" key="9">
    <source>
        <dbReference type="EMBL" id="CCM63581.1"/>
    </source>
</evidence>
<dbReference type="InterPro" id="IPR029510">
    <property type="entry name" value="Ald_DH_CS_GLU"/>
</dbReference>
<dbReference type="InterPro" id="IPR012394">
    <property type="entry name" value="Aldehyde_DH_NAD(P)"/>
</dbReference>
<dbReference type="SUPFAM" id="SSF53720">
    <property type="entry name" value="ALDH-like"/>
    <property type="match status" value="1"/>
</dbReference>
<evidence type="ECO:0000256" key="5">
    <source>
        <dbReference type="PROSITE-ProRule" id="PRU10007"/>
    </source>
</evidence>
<feature type="active site" evidence="4 5">
    <location>
        <position position="255"/>
    </location>
</feature>
<feature type="compositionally biased region" description="Low complexity" evidence="7">
    <location>
        <begin position="1"/>
        <end position="23"/>
    </location>
</feature>
<comment type="caution">
    <text evidence="9">The sequence shown here is derived from an EMBL/GenBank/DDBJ whole genome shotgun (WGS) entry which is preliminary data.</text>
</comment>
<dbReference type="GO" id="GO:0016620">
    <property type="term" value="F:oxidoreductase activity, acting on the aldehyde or oxo group of donors, NAD or NADP as acceptor"/>
    <property type="evidence" value="ECO:0007669"/>
    <property type="project" value="InterPro"/>
</dbReference>
<dbReference type="STRING" id="1229780.BN381_250074"/>
<evidence type="ECO:0000256" key="6">
    <source>
        <dbReference type="RuleBase" id="RU003345"/>
    </source>
</evidence>
<dbReference type="Gene3D" id="3.40.309.10">
    <property type="entry name" value="Aldehyde Dehydrogenase, Chain A, domain 2"/>
    <property type="match status" value="1"/>
</dbReference>
<dbReference type="InterPro" id="IPR016163">
    <property type="entry name" value="Ald_DH_C"/>
</dbReference>
<keyword evidence="2 3" id="KW-0560">Oxidoreductase</keyword>
<proteinExistence type="inferred from homology"/>
<dbReference type="PROSITE" id="PS00687">
    <property type="entry name" value="ALDEHYDE_DEHYDR_GLU"/>
    <property type="match status" value="1"/>
</dbReference>
<evidence type="ECO:0000256" key="7">
    <source>
        <dbReference type="SAM" id="MobiDB-lite"/>
    </source>
</evidence>
<feature type="region of interest" description="Disordered" evidence="7">
    <location>
        <begin position="1"/>
        <end position="36"/>
    </location>
</feature>
<dbReference type="eggNOG" id="COG1012">
    <property type="taxonomic scope" value="Bacteria"/>
</dbReference>
<dbReference type="GO" id="GO:0006081">
    <property type="term" value="P:aldehyde metabolic process"/>
    <property type="evidence" value="ECO:0007669"/>
    <property type="project" value="InterPro"/>
</dbReference>
<name>R4Z2R7_9ACTN</name>
<dbReference type="OrthoDB" id="6882680at2"/>
<dbReference type="InterPro" id="IPR015590">
    <property type="entry name" value="Aldehyde_DH_dom"/>
</dbReference>
<evidence type="ECO:0000313" key="10">
    <source>
        <dbReference type="Proteomes" id="UP000018291"/>
    </source>
</evidence>
<dbReference type="RefSeq" id="WP_012226347.1">
    <property type="nucleotide sequence ID" value="NZ_HG422565.1"/>
</dbReference>
<reference evidence="9 10" key="1">
    <citation type="journal article" date="2013" name="ISME J.">
        <title>Metabolic model for the filamentous 'Candidatus Microthrix parvicella' based on genomic and metagenomic analyses.</title>
        <authorList>
            <person name="Jon McIlroy S."/>
            <person name="Kristiansen R."/>
            <person name="Albertsen M."/>
            <person name="Michael Karst S."/>
            <person name="Rossetti S."/>
            <person name="Lund Nielsen J."/>
            <person name="Tandoi V."/>
            <person name="James Seviour R."/>
            <person name="Nielsen P.H."/>
        </authorList>
    </citation>
    <scope>NUCLEOTIDE SEQUENCE [LARGE SCALE GENOMIC DNA]</scope>
    <source>
        <strain evidence="9 10">RN1</strain>
    </source>
</reference>
<comment type="similarity">
    <text evidence="1 3 6">Belongs to the aldehyde dehydrogenase family.</text>
</comment>
<dbReference type="PIRSF" id="PIRSF036492">
    <property type="entry name" value="ALDH"/>
    <property type="match status" value="1"/>
</dbReference>
<accession>R4Z2R7</accession>
<evidence type="ECO:0000256" key="1">
    <source>
        <dbReference type="ARBA" id="ARBA00009986"/>
    </source>
</evidence>
<dbReference type="InterPro" id="IPR016161">
    <property type="entry name" value="Ald_DH/histidinol_DH"/>
</dbReference>